<dbReference type="PATRIC" id="fig|1122985.7.peg.2007"/>
<organism evidence="1 2">
    <name type="scientific">Hoylesella loescheii DSM 19665 = JCM 12249 = ATCC 15930</name>
    <dbReference type="NCBI Taxonomy" id="1122985"/>
    <lineage>
        <taxon>Bacteria</taxon>
        <taxon>Pseudomonadati</taxon>
        <taxon>Bacteroidota</taxon>
        <taxon>Bacteroidia</taxon>
        <taxon>Bacteroidales</taxon>
        <taxon>Prevotellaceae</taxon>
        <taxon>Hoylesella</taxon>
    </lineage>
</organism>
<dbReference type="Proteomes" id="UP000027442">
    <property type="component" value="Unassembled WGS sequence"/>
</dbReference>
<sequence>MKRLFLCICVYLSFVPLVLWGQSKVNKQSRGQKVAGYISLLTADSIKYWDCVGGRGGVALQKQSCEYMEYDEGRHRKYVTRACMWLSTFFSVDQRRTLKVFRYSSRYPAELDWKGKILKLTEDTLIVKRKGVRGRTIYIKSKDQSFPLKPALNPFNMRTAEIGMQTDTLYRKIDSICGVYHAMNACPDTMNAEISITVSKEGKVVMAKYSRLPPDSATYAGFYAAFLAFVKSIPYKPSVDIVTKETFDMSLSFPCMFLTLERWGVRLRRELRQKRQTISKEKSTAK</sequence>
<gene>
    <name evidence="1" type="ORF">HMPREF1991_01938</name>
</gene>
<name>A0A069QQ38_HOYLO</name>
<dbReference type="EMBL" id="JNGW01000084">
    <property type="protein sequence ID" value="KDR51971.1"/>
    <property type="molecule type" value="Genomic_DNA"/>
</dbReference>
<dbReference type="AlphaFoldDB" id="A0A069QQ38"/>
<keyword evidence="2" id="KW-1185">Reference proteome</keyword>
<proteinExistence type="predicted"/>
<dbReference type="HOGENOM" id="CLU_993419_0_0_10"/>
<evidence type="ECO:0000313" key="2">
    <source>
        <dbReference type="Proteomes" id="UP000027442"/>
    </source>
</evidence>
<evidence type="ECO:0000313" key="1">
    <source>
        <dbReference type="EMBL" id="KDR51971.1"/>
    </source>
</evidence>
<reference evidence="1 2" key="1">
    <citation type="submission" date="2013-08" db="EMBL/GenBank/DDBJ databases">
        <authorList>
            <person name="Weinstock G."/>
            <person name="Sodergren E."/>
            <person name="Wylie T."/>
            <person name="Fulton L."/>
            <person name="Fulton R."/>
            <person name="Fronick C."/>
            <person name="O'Laughlin M."/>
            <person name="Godfrey J."/>
            <person name="Miner T."/>
            <person name="Herter B."/>
            <person name="Appelbaum E."/>
            <person name="Cordes M."/>
            <person name="Lek S."/>
            <person name="Wollam A."/>
            <person name="Pepin K.H."/>
            <person name="Palsikar V.B."/>
            <person name="Mitreva M."/>
            <person name="Wilson R.K."/>
        </authorList>
    </citation>
    <scope>NUCLEOTIDE SEQUENCE [LARGE SCALE GENOMIC DNA]</scope>
    <source>
        <strain evidence="1 2">ATCC 15930</strain>
    </source>
</reference>
<accession>A0A069QQ38</accession>
<comment type="caution">
    <text evidence="1">The sequence shown here is derived from an EMBL/GenBank/DDBJ whole genome shotgun (WGS) entry which is preliminary data.</text>
</comment>
<protein>
    <submittedName>
        <fullName evidence="1">Uncharacterized protein</fullName>
    </submittedName>
</protein>
<dbReference type="RefSeq" id="WP_018968231.1">
    <property type="nucleotide sequence ID" value="NZ_KB899223.1"/>
</dbReference>